<proteinExistence type="predicted"/>
<evidence type="ECO:0000256" key="1">
    <source>
        <dbReference type="SAM" id="MobiDB-lite"/>
    </source>
</evidence>
<sequence length="208" mass="22819">MPFRVQPCKSLTGQRLPTERSHGAHVPEGRPSRNFYSSWCDRFIVGLALTLVMASAPTLRAGEMEREHAEPGEPRLGEAATVQLVVDSLSEKLGITAVVTVTIVEHDDRRVSVRREPGNSAFALSVERGFVGGLTAEQLEAALAHELGHVWIYTHHPYVQTEQLANRIAMRVVTRRQLVAVYNAMWGADAVHGSLEAFLGLETTTAAQ</sequence>
<protein>
    <recommendedName>
        <fullName evidence="4">Peptidase M48 domain-containing protein</fullName>
    </recommendedName>
</protein>
<keyword evidence="3" id="KW-1185">Reference proteome</keyword>
<evidence type="ECO:0008006" key="4">
    <source>
        <dbReference type="Google" id="ProtNLM"/>
    </source>
</evidence>
<dbReference type="Gene3D" id="3.30.2010.10">
    <property type="entry name" value="Metalloproteases ('zincins'), catalytic domain"/>
    <property type="match status" value="1"/>
</dbReference>
<accession>A0A143PXC5</accession>
<dbReference type="EMBL" id="CP015136">
    <property type="protein sequence ID" value="AMY12439.1"/>
    <property type="molecule type" value="Genomic_DNA"/>
</dbReference>
<evidence type="ECO:0000313" key="2">
    <source>
        <dbReference type="EMBL" id="AMY12439.1"/>
    </source>
</evidence>
<feature type="compositionally biased region" description="Basic and acidic residues" evidence="1">
    <location>
        <begin position="17"/>
        <end position="28"/>
    </location>
</feature>
<name>A0A143PXC5_LUTPR</name>
<dbReference type="KEGG" id="abac:LuPra_05714"/>
<dbReference type="Proteomes" id="UP000076079">
    <property type="component" value="Chromosome"/>
</dbReference>
<reference evidence="2 3" key="1">
    <citation type="journal article" date="2016" name="Genome Announc.">
        <title>First Complete Genome Sequence of a Subdivision 6 Acidobacterium Strain.</title>
        <authorList>
            <person name="Huang S."/>
            <person name="Vieira S."/>
            <person name="Bunk B."/>
            <person name="Riedel T."/>
            <person name="Sproer C."/>
            <person name="Overmann J."/>
        </authorList>
    </citation>
    <scope>NUCLEOTIDE SEQUENCE [LARGE SCALE GENOMIC DNA]</scope>
    <source>
        <strain evidence="3">DSM 100886 HEG_-6_39</strain>
    </source>
</reference>
<organism evidence="2 3">
    <name type="scientific">Luteitalea pratensis</name>
    <dbReference type="NCBI Taxonomy" id="1855912"/>
    <lineage>
        <taxon>Bacteria</taxon>
        <taxon>Pseudomonadati</taxon>
        <taxon>Acidobacteriota</taxon>
        <taxon>Vicinamibacteria</taxon>
        <taxon>Vicinamibacterales</taxon>
        <taxon>Vicinamibacteraceae</taxon>
        <taxon>Luteitalea</taxon>
    </lineage>
</organism>
<evidence type="ECO:0000313" key="3">
    <source>
        <dbReference type="Proteomes" id="UP000076079"/>
    </source>
</evidence>
<dbReference type="AlphaFoldDB" id="A0A143PXC5"/>
<feature type="region of interest" description="Disordered" evidence="1">
    <location>
        <begin position="1"/>
        <end position="28"/>
    </location>
</feature>
<gene>
    <name evidence="2" type="ORF">LuPra_05714</name>
</gene>
<reference evidence="3" key="2">
    <citation type="submission" date="2016-04" db="EMBL/GenBank/DDBJ databases">
        <title>First Complete Genome Sequence of a Subdivision 6 Acidobacterium.</title>
        <authorList>
            <person name="Huang S."/>
            <person name="Vieira S."/>
            <person name="Bunk B."/>
            <person name="Riedel T."/>
            <person name="Sproeer C."/>
            <person name="Overmann J."/>
        </authorList>
    </citation>
    <scope>NUCLEOTIDE SEQUENCE [LARGE SCALE GENOMIC DNA]</scope>
    <source>
        <strain evidence="3">DSM 100886 HEG_-6_39</strain>
    </source>
</reference>